<dbReference type="Gene3D" id="1.10.287.80">
    <property type="entry name" value="ATP synthase, gamma subunit, helix hairpin domain"/>
    <property type="match status" value="1"/>
</dbReference>
<comment type="function">
    <text evidence="1 10">Produces ATP from ADP in the presence of a proton gradient across the membrane. The gamma chain is believed to be important in regulating ATPase activity and the flow of protons through the CF(0) complex.</text>
</comment>
<evidence type="ECO:0000256" key="8">
    <source>
        <dbReference type="ARBA" id="ARBA00023196"/>
    </source>
</evidence>
<comment type="caution">
    <text evidence="11">The sequence shown here is derived from an EMBL/GenBank/DDBJ whole genome shotgun (WGS) entry which is preliminary data.</text>
</comment>
<evidence type="ECO:0000256" key="5">
    <source>
        <dbReference type="ARBA" id="ARBA00022781"/>
    </source>
</evidence>
<dbReference type="PANTHER" id="PTHR11693:SF22">
    <property type="entry name" value="ATP SYNTHASE SUBUNIT GAMMA, MITOCHONDRIAL"/>
    <property type="match status" value="1"/>
</dbReference>
<keyword evidence="7 10" id="KW-0472">Membrane</keyword>
<reference evidence="11 12" key="1">
    <citation type="journal article" date="2021" name="Nat. Commun.">
        <title>Reductive evolution and unique predatory mode in the CPR bacterium Vampirococcus lugosii.</title>
        <authorList>
            <person name="Moreira D."/>
            <person name="Zivanovic Y."/>
            <person name="Lopez-Archilla A.I."/>
            <person name="Iniesto M."/>
            <person name="Lopez-Garcia P."/>
        </authorList>
    </citation>
    <scope>NUCLEOTIDE SEQUENCE [LARGE SCALE GENOMIC DNA]</scope>
    <source>
        <strain evidence="11">Chiprana</strain>
    </source>
</reference>
<name>A0ABS5QKM1_9BACT</name>
<proteinExistence type="inferred from homology"/>
<dbReference type="SUPFAM" id="SSF52943">
    <property type="entry name" value="ATP synthase (F1-ATPase), gamma subunit"/>
    <property type="match status" value="1"/>
</dbReference>
<keyword evidence="10" id="KW-1003">Cell membrane</keyword>
<comment type="subcellular location">
    <subcellularLocation>
        <location evidence="10">Cell membrane</location>
        <topology evidence="10">Peripheral membrane protein</topology>
    </subcellularLocation>
    <subcellularLocation>
        <location evidence="2">Membrane</location>
        <topology evidence="2">Peripheral membrane protein</topology>
    </subcellularLocation>
</comment>
<protein>
    <recommendedName>
        <fullName evidence="10">ATP synthase gamma chain</fullName>
    </recommendedName>
    <alternativeName>
        <fullName evidence="10">ATP synthase F1 sector gamma subunit</fullName>
    </alternativeName>
    <alternativeName>
        <fullName evidence="10">F-ATPase gamma subunit</fullName>
    </alternativeName>
</protein>
<evidence type="ECO:0000313" key="11">
    <source>
        <dbReference type="EMBL" id="MBS8121775.1"/>
    </source>
</evidence>
<keyword evidence="12" id="KW-1185">Reference proteome</keyword>
<dbReference type="NCBIfam" id="TIGR01146">
    <property type="entry name" value="ATPsyn_F1gamma"/>
    <property type="match status" value="1"/>
</dbReference>
<keyword evidence="8 10" id="KW-0139">CF(1)</keyword>
<evidence type="ECO:0000313" key="12">
    <source>
        <dbReference type="Proteomes" id="UP000680365"/>
    </source>
</evidence>
<accession>A0ABS5QKM1</accession>
<dbReference type="InterPro" id="IPR000131">
    <property type="entry name" value="ATP_synth_F1_gsu"/>
</dbReference>
<dbReference type="InterPro" id="IPR035968">
    <property type="entry name" value="ATP_synth_F1_ATPase_gsu"/>
</dbReference>
<dbReference type="RefSeq" id="WP_213348637.1">
    <property type="nucleotide sequence ID" value="NZ_JAEDAM010000015.1"/>
</dbReference>
<dbReference type="Proteomes" id="UP000680365">
    <property type="component" value="Unassembled WGS sequence"/>
</dbReference>
<dbReference type="Pfam" id="PF00231">
    <property type="entry name" value="ATP-synt"/>
    <property type="match status" value="1"/>
</dbReference>
<evidence type="ECO:0000256" key="2">
    <source>
        <dbReference type="ARBA" id="ARBA00004170"/>
    </source>
</evidence>
<dbReference type="HAMAP" id="MF_00815">
    <property type="entry name" value="ATP_synth_gamma_bact"/>
    <property type="match status" value="1"/>
</dbReference>
<sequence>MSNTKEIKRKISSVKNTAKITKTMELISTIKMKKAQDLALLKKEYIKSIFKIFLDLNDSIKNSHFFSDNISNKKTLGVLITSNKGLCGAYNINVMKKVLDYTQNNKDENIDFVSIGKKGSNFLARTGNNIILDYSSEFIDDVSYSFSKSISKMLTKKYVLGEYGRVVIFYNYYVNTIKQIPLTSKFLSLSKDSIYDYFYQILGENYYNELLEIDHSQDLNDYYVEPSRDRLLNYIMPMILDSMFYDILLESKASEHSARMIAMKNAKDNANNYAYDLTLEYNKERQAYITKEVGEIVSGVESMKD</sequence>
<keyword evidence="9 10" id="KW-0066">ATP synthesis</keyword>
<evidence type="ECO:0000256" key="3">
    <source>
        <dbReference type="ARBA" id="ARBA00007681"/>
    </source>
</evidence>
<comment type="subunit">
    <text evidence="10">F-type ATPases have 2 components, CF(1) - the catalytic core - and CF(0) - the membrane proton channel. CF(1) has five subunits: alpha(3), beta(3), gamma(1), delta(1), epsilon(1). CF(0) has three main subunits: a, b and c.</text>
</comment>
<evidence type="ECO:0000256" key="1">
    <source>
        <dbReference type="ARBA" id="ARBA00003456"/>
    </source>
</evidence>
<dbReference type="PRINTS" id="PR00126">
    <property type="entry name" value="ATPASEGAMMA"/>
</dbReference>
<evidence type="ECO:0000256" key="10">
    <source>
        <dbReference type="HAMAP-Rule" id="MF_00815"/>
    </source>
</evidence>
<keyword evidence="4 10" id="KW-0813">Transport</keyword>
<evidence type="ECO:0000256" key="6">
    <source>
        <dbReference type="ARBA" id="ARBA00023065"/>
    </source>
</evidence>
<keyword evidence="6 10" id="KW-0406">Ion transport</keyword>
<dbReference type="EMBL" id="JAEDAM010000015">
    <property type="protein sequence ID" value="MBS8121775.1"/>
    <property type="molecule type" value="Genomic_DNA"/>
</dbReference>
<comment type="similarity">
    <text evidence="3 10">Belongs to the ATPase gamma chain family.</text>
</comment>
<keyword evidence="5 10" id="KW-0375">Hydrogen ion transport</keyword>
<evidence type="ECO:0000256" key="7">
    <source>
        <dbReference type="ARBA" id="ARBA00023136"/>
    </source>
</evidence>
<dbReference type="Gene3D" id="3.40.1380.10">
    <property type="match status" value="1"/>
</dbReference>
<dbReference type="PANTHER" id="PTHR11693">
    <property type="entry name" value="ATP SYNTHASE GAMMA CHAIN"/>
    <property type="match status" value="1"/>
</dbReference>
<evidence type="ECO:0000256" key="4">
    <source>
        <dbReference type="ARBA" id="ARBA00022448"/>
    </source>
</evidence>
<evidence type="ECO:0000256" key="9">
    <source>
        <dbReference type="ARBA" id="ARBA00023310"/>
    </source>
</evidence>
<gene>
    <name evidence="10" type="primary">atpG</name>
    <name evidence="11" type="ORF">VAMP_24n155</name>
</gene>
<organism evidence="11 12">
    <name type="scientific">Candidatus Vampirococcus lugosii</name>
    <dbReference type="NCBI Taxonomy" id="2789015"/>
    <lineage>
        <taxon>Bacteria</taxon>
        <taxon>Candidatus Absconditibacteriota</taxon>
        <taxon>Vampirococcus</taxon>
    </lineage>
</organism>
<dbReference type="CDD" id="cd12151">
    <property type="entry name" value="F1-ATPase_gamma"/>
    <property type="match status" value="1"/>
</dbReference>